<evidence type="ECO:0000256" key="1">
    <source>
        <dbReference type="ARBA" id="ARBA00004173"/>
    </source>
</evidence>
<dbReference type="GO" id="GO:0005739">
    <property type="term" value="C:mitochondrion"/>
    <property type="evidence" value="ECO:0007669"/>
    <property type="project" value="UniProtKB-SubCell"/>
</dbReference>
<evidence type="ECO:0000256" key="7">
    <source>
        <dbReference type="ARBA" id="ARBA00023136"/>
    </source>
</evidence>
<evidence type="ECO:0000313" key="9">
    <source>
        <dbReference type="EMBL" id="KAG6486621.1"/>
    </source>
</evidence>
<dbReference type="PANTHER" id="PTHR14360">
    <property type="entry name" value="PROTEIN FMP32, MITOCHONDRIAL"/>
    <property type="match status" value="1"/>
</dbReference>
<dbReference type="Gene3D" id="1.20.5.340">
    <property type="match status" value="1"/>
</dbReference>
<keyword evidence="7 8" id="KW-0472">Membrane</keyword>
<keyword evidence="5" id="KW-0175">Coiled coil</keyword>
<organism evidence="9 10">
    <name type="scientific">Zingiber officinale</name>
    <name type="common">Ginger</name>
    <name type="synonym">Amomum zingiber</name>
    <dbReference type="NCBI Taxonomy" id="94328"/>
    <lineage>
        <taxon>Eukaryota</taxon>
        <taxon>Viridiplantae</taxon>
        <taxon>Streptophyta</taxon>
        <taxon>Embryophyta</taxon>
        <taxon>Tracheophyta</taxon>
        <taxon>Spermatophyta</taxon>
        <taxon>Magnoliopsida</taxon>
        <taxon>Liliopsida</taxon>
        <taxon>Zingiberales</taxon>
        <taxon>Zingiberaceae</taxon>
        <taxon>Zingiber</taxon>
    </lineage>
</organism>
<gene>
    <name evidence="9" type="ORF">ZIOFF_055199</name>
</gene>
<evidence type="ECO:0000256" key="6">
    <source>
        <dbReference type="ARBA" id="ARBA00023128"/>
    </source>
</evidence>
<dbReference type="GO" id="GO:0016020">
    <property type="term" value="C:membrane"/>
    <property type="evidence" value="ECO:0007669"/>
    <property type="project" value="UniProtKB-SubCell"/>
</dbReference>
<comment type="subcellular location">
    <subcellularLocation>
        <location evidence="2">Membrane</location>
    </subcellularLocation>
    <subcellularLocation>
        <location evidence="1">Mitochondrion</location>
    </subcellularLocation>
</comment>
<dbReference type="AlphaFoldDB" id="A0A8J5KNB7"/>
<dbReference type="Proteomes" id="UP000734854">
    <property type="component" value="Unassembled WGS sequence"/>
</dbReference>
<evidence type="ECO:0000256" key="5">
    <source>
        <dbReference type="ARBA" id="ARBA00023054"/>
    </source>
</evidence>
<evidence type="ECO:0000256" key="8">
    <source>
        <dbReference type="SAM" id="Phobius"/>
    </source>
</evidence>
<proteinExistence type="predicted"/>
<keyword evidence="6" id="KW-0496">Mitochondrion</keyword>
<accession>A0A8J5KNB7</accession>
<dbReference type="InterPro" id="IPR024461">
    <property type="entry name" value="CCDC90-like"/>
</dbReference>
<evidence type="ECO:0000256" key="2">
    <source>
        <dbReference type="ARBA" id="ARBA00004370"/>
    </source>
</evidence>
<evidence type="ECO:0000313" key="10">
    <source>
        <dbReference type="Proteomes" id="UP000734854"/>
    </source>
</evidence>
<dbReference type="EMBL" id="JACMSC010000015">
    <property type="protein sequence ID" value="KAG6486621.1"/>
    <property type="molecule type" value="Genomic_DNA"/>
</dbReference>
<name>A0A8J5KNB7_ZINOF</name>
<keyword evidence="10" id="KW-1185">Reference proteome</keyword>
<protein>
    <submittedName>
        <fullName evidence="9">Uncharacterized protein</fullName>
    </submittedName>
</protein>
<dbReference type="Pfam" id="PF07798">
    <property type="entry name" value="CCDC90-like"/>
    <property type="match status" value="1"/>
</dbReference>
<keyword evidence="4 8" id="KW-1133">Transmembrane helix</keyword>
<feature type="transmembrane region" description="Helical" evidence="8">
    <location>
        <begin position="188"/>
        <end position="211"/>
    </location>
</feature>
<evidence type="ECO:0000256" key="4">
    <source>
        <dbReference type="ARBA" id="ARBA00022989"/>
    </source>
</evidence>
<reference evidence="9 10" key="1">
    <citation type="submission" date="2020-08" db="EMBL/GenBank/DDBJ databases">
        <title>Plant Genome Project.</title>
        <authorList>
            <person name="Zhang R.-G."/>
        </authorList>
    </citation>
    <scope>NUCLEOTIDE SEQUENCE [LARGE SCALE GENOMIC DNA]</scope>
    <source>
        <tissue evidence="9">Rhizome</tissue>
    </source>
</reference>
<dbReference type="PANTHER" id="PTHR14360:SF1">
    <property type="entry name" value="PROTEIN FMP32, MITOCHONDRIAL"/>
    <property type="match status" value="1"/>
</dbReference>
<sequence length="214" mass="24328">MLFVGFSLCCYIWSERENSVTKRKKCRTCTVAVAGGIDGMRLVKTNGNRVNRVYLVDTLALVRKLETQGLPTKQAEAITSTITETLNDSLENVIQSFVSKSEMDKEHHFSSLQRETGKLQGDIEKLRSELRYEVDKVTAGHRLDLNLERGRIRDELATQATENNELTNKLDREIHSLRTQLETAKYDVIKYCVGTIVSISTVGLAFVRIWMKNL</sequence>
<evidence type="ECO:0000256" key="3">
    <source>
        <dbReference type="ARBA" id="ARBA00022692"/>
    </source>
</evidence>
<comment type="caution">
    <text evidence="9">The sequence shown here is derived from an EMBL/GenBank/DDBJ whole genome shotgun (WGS) entry which is preliminary data.</text>
</comment>
<keyword evidence="3 8" id="KW-0812">Transmembrane</keyword>